<dbReference type="PANTHER" id="PTHR32248:SF4">
    <property type="entry name" value="RNA POLYMERASE SIGMA-54 FACTOR"/>
    <property type="match status" value="1"/>
</dbReference>
<evidence type="ECO:0000256" key="9">
    <source>
        <dbReference type="SAM" id="MobiDB-lite"/>
    </source>
</evidence>
<dbReference type="Gene3D" id="1.10.10.1330">
    <property type="entry name" value="RNA polymerase sigma-54 factor, core-binding domain"/>
    <property type="match status" value="1"/>
</dbReference>
<feature type="region of interest" description="Disordered" evidence="9">
    <location>
        <begin position="39"/>
        <end position="71"/>
    </location>
</feature>
<evidence type="ECO:0000256" key="6">
    <source>
        <dbReference type="ARBA" id="ARBA00023082"/>
    </source>
</evidence>
<dbReference type="Gene3D" id="1.10.10.60">
    <property type="entry name" value="Homeodomain-like"/>
    <property type="match status" value="1"/>
</dbReference>
<dbReference type="InterPro" id="IPR000394">
    <property type="entry name" value="RNA_pol_sigma_54"/>
</dbReference>
<dbReference type="InterPro" id="IPR007046">
    <property type="entry name" value="RNA_pol_sigma_54_core-bd"/>
</dbReference>
<gene>
    <name evidence="12" type="ORF">ALGA_1839</name>
</gene>
<name>A0A1Y1CLT0_9BACT</name>
<dbReference type="PROSITE" id="PS50044">
    <property type="entry name" value="SIGMA54_3"/>
    <property type="match status" value="1"/>
</dbReference>
<keyword evidence="5" id="KW-0805">Transcription regulation</keyword>
<dbReference type="Pfam" id="PF04963">
    <property type="entry name" value="Sigma54_CBD"/>
    <property type="match status" value="1"/>
</dbReference>
<evidence type="ECO:0000256" key="8">
    <source>
        <dbReference type="ARBA" id="ARBA00023163"/>
    </source>
</evidence>
<dbReference type="PIRSF" id="PIRSF000774">
    <property type="entry name" value="RpoN"/>
    <property type="match status" value="1"/>
</dbReference>
<dbReference type="PANTHER" id="PTHR32248">
    <property type="entry name" value="RNA POLYMERASE SIGMA-54 FACTOR"/>
    <property type="match status" value="1"/>
</dbReference>
<dbReference type="PRINTS" id="PR00045">
    <property type="entry name" value="SIGMA54FCT"/>
</dbReference>
<dbReference type="Pfam" id="PF00309">
    <property type="entry name" value="Sigma54_AID"/>
    <property type="match status" value="1"/>
</dbReference>
<dbReference type="InterPro" id="IPR007634">
    <property type="entry name" value="RNA_pol_sigma_54_DNA-bd"/>
</dbReference>
<evidence type="ECO:0000256" key="1">
    <source>
        <dbReference type="ARBA" id="ARBA00008798"/>
    </source>
</evidence>
<dbReference type="GO" id="GO:0003677">
    <property type="term" value="F:DNA binding"/>
    <property type="evidence" value="ECO:0007669"/>
    <property type="project" value="UniProtKB-KW"/>
</dbReference>
<comment type="similarity">
    <text evidence="1">Belongs to the sigma-54 factor family.</text>
</comment>
<dbReference type="KEGG" id="mbas:ALGA_1839"/>
<evidence type="ECO:0000313" key="12">
    <source>
        <dbReference type="EMBL" id="BAX80211.1"/>
    </source>
</evidence>
<dbReference type="NCBIfam" id="TIGR02395">
    <property type="entry name" value="rpoN_sigma"/>
    <property type="match status" value="1"/>
</dbReference>
<dbReference type="OrthoDB" id="9814402at2"/>
<feature type="compositionally biased region" description="Acidic residues" evidence="9">
    <location>
        <begin position="42"/>
        <end position="63"/>
    </location>
</feature>
<evidence type="ECO:0000256" key="5">
    <source>
        <dbReference type="ARBA" id="ARBA00023015"/>
    </source>
</evidence>
<dbReference type="AlphaFoldDB" id="A0A1Y1CLT0"/>
<keyword evidence="8" id="KW-0804">Transcription</keyword>
<dbReference type="Pfam" id="PF04552">
    <property type="entry name" value="Sigma54_DBD"/>
    <property type="match status" value="1"/>
</dbReference>
<dbReference type="Proteomes" id="UP000218267">
    <property type="component" value="Chromosome"/>
</dbReference>
<reference evidence="12 13" key="1">
    <citation type="journal article" date="2018" name="Mar. Genomics">
        <title>Complete genome sequence of Marinifilaceae bacterium strain SPP2, isolated from the Antarctic marine sediment.</title>
        <authorList>
            <person name="Watanabe M."/>
            <person name="Kojima H."/>
            <person name="Fukui M."/>
        </authorList>
    </citation>
    <scope>NUCLEOTIDE SEQUENCE [LARGE SCALE GENOMIC DNA]</scope>
    <source>
        <strain evidence="12 13">SPP2</strain>
    </source>
</reference>
<organism evidence="12 13">
    <name type="scientific">Labilibaculum antarcticum</name>
    <dbReference type="NCBI Taxonomy" id="1717717"/>
    <lineage>
        <taxon>Bacteria</taxon>
        <taxon>Pseudomonadati</taxon>
        <taxon>Bacteroidota</taxon>
        <taxon>Bacteroidia</taxon>
        <taxon>Marinilabiliales</taxon>
        <taxon>Marinifilaceae</taxon>
        <taxon>Labilibaculum</taxon>
    </lineage>
</organism>
<evidence type="ECO:0000256" key="2">
    <source>
        <dbReference type="ARBA" id="ARBA00022478"/>
    </source>
</evidence>
<dbReference type="InterPro" id="IPR038709">
    <property type="entry name" value="RpoN_core-bd_sf"/>
</dbReference>
<keyword evidence="6" id="KW-0731">Sigma factor</keyword>
<evidence type="ECO:0000256" key="3">
    <source>
        <dbReference type="ARBA" id="ARBA00022679"/>
    </source>
</evidence>
<feature type="domain" description="RNA polymerase sigma factor 54 core-binding" evidence="11">
    <location>
        <begin position="109"/>
        <end position="301"/>
    </location>
</feature>
<keyword evidence="7" id="KW-0238">DNA-binding</keyword>
<evidence type="ECO:0000259" key="10">
    <source>
        <dbReference type="Pfam" id="PF04552"/>
    </source>
</evidence>
<evidence type="ECO:0000256" key="7">
    <source>
        <dbReference type="ARBA" id="ARBA00023125"/>
    </source>
</evidence>
<proteinExistence type="inferred from homology"/>
<protein>
    <submittedName>
        <fullName evidence="12">RNA polymerase sigma-54 factor</fullName>
    </submittedName>
</protein>
<reference evidence="13" key="2">
    <citation type="journal article" date="2020" name="Antonie Van Leeuwenhoek">
        <title>Labilibaculum antarcticum sp. nov., a novel facultative anaerobic, psychrotorelant bacterium isolated from marine sediment of Antarctica.</title>
        <authorList>
            <person name="Watanabe M."/>
            <person name="Kojima H."/>
            <person name="Fukui M."/>
        </authorList>
    </citation>
    <scope>NUCLEOTIDE SEQUENCE [LARGE SCALE GENOMIC DNA]</scope>
    <source>
        <strain evidence="13">SPP2</strain>
    </source>
</reference>
<dbReference type="EMBL" id="AP018042">
    <property type="protein sequence ID" value="BAX80211.1"/>
    <property type="molecule type" value="Genomic_DNA"/>
</dbReference>
<sequence length="484" mass="56111">MLKQSLQQKLLQKLSPQQIQVIKLLELPTLQLEERIKKELEENPVLEEGSNEEEYQEENYSDETPEKDKDKDEFSLEDYMNDEDTPSYKLSAQNYSADDKHEEIPFSGGTTFHELLISQLGLRILSPEKHALTEYLIGNIDEDGYLRREIESIVDDLAFSMGVETSYEELVELLRVIQDFDPAGVGARDLQECLLLQIERKGKFNPDVKLAQLILKKNFEEFTKKHYDKIQKRVGATDEDFKCAVDEILKLNPKPGSTFSNPLDKASPTIIPDFILEEEDGDLLLSLNSRNVPELHISRSYSEMIEDYSGNKKNQSKENKDAVMFVKQKLDSAKWFIDAIRQRQNTLLQSMNAIIQYQREYFIEGDERKLRPMILKDIAEITNLDISTISRVSNSKYIQTHFGIFSLKYFFSEGLQTDSGEEVSTREIKKILQECIDKEDKKKPLTDDKLAVILKEKSYLIARRTVAKYREQLNIPVARLRKEL</sequence>
<dbReference type="GO" id="GO:0016987">
    <property type="term" value="F:sigma factor activity"/>
    <property type="evidence" value="ECO:0007669"/>
    <property type="project" value="UniProtKB-KW"/>
</dbReference>
<evidence type="ECO:0000259" key="11">
    <source>
        <dbReference type="Pfam" id="PF04963"/>
    </source>
</evidence>
<keyword evidence="3" id="KW-0808">Transferase</keyword>
<accession>A0A1Y1CLT0</accession>
<dbReference type="PROSITE" id="PS00718">
    <property type="entry name" value="SIGMA54_2"/>
    <property type="match status" value="1"/>
</dbReference>
<keyword evidence="4" id="KW-0548">Nucleotidyltransferase</keyword>
<dbReference type="GO" id="GO:0000428">
    <property type="term" value="C:DNA-directed RNA polymerase complex"/>
    <property type="evidence" value="ECO:0007669"/>
    <property type="project" value="UniProtKB-KW"/>
</dbReference>
<keyword evidence="13" id="KW-1185">Reference proteome</keyword>
<keyword evidence="2" id="KW-0240">DNA-directed RNA polymerase</keyword>
<dbReference type="GO" id="GO:0016779">
    <property type="term" value="F:nucleotidyltransferase activity"/>
    <property type="evidence" value="ECO:0007669"/>
    <property type="project" value="UniProtKB-KW"/>
</dbReference>
<dbReference type="GO" id="GO:0006352">
    <property type="term" value="P:DNA-templated transcription initiation"/>
    <property type="evidence" value="ECO:0007669"/>
    <property type="project" value="InterPro"/>
</dbReference>
<dbReference type="RefSeq" id="WP_096429076.1">
    <property type="nucleotide sequence ID" value="NZ_AP018042.1"/>
</dbReference>
<evidence type="ECO:0000313" key="13">
    <source>
        <dbReference type="Proteomes" id="UP000218267"/>
    </source>
</evidence>
<evidence type="ECO:0000256" key="4">
    <source>
        <dbReference type="ARBA" id="ARBA00022695"/>
    </source>
</evidence>
<feature type="domain" description="RNA polymerase sigma factor 54 DNA-binding" evidence="10">
    <location>
        <begin position="325"/>
        <end position="482"/>
    </location>
</feature>
<dbReference type="GO" id="GO:0001216">
    <property type="term" value="F:DNA-binding transcription activator activity"/>
    <property type="evidence" value="ECO:0007669"/>
    <property type="project" value="InterPro"/>
</dbReference>